<comment type="catalytic activity">
    <reaction evidence="1 5">
        <text>S-ubiquitinyl-[E2 ubiquitin-conjugating enzyme]-L-cysteine + [acceptor protein]-L-lysine = [E2 ubiquitin-conjugating enzyme]-L-cysteine + N(6)-ubiquitinyl-[acceptor protein]-L-lysine.</text>
        <dbReference type="EC" id="2.3.2.27"/>
    </reaction>
</comment>
<evidence type="ECO:0000259" key="6">
    <source>
        <dbReference type="PROSITE" id="PS51698"/>
    </source>
</evidence>
<keyword evidence="4 5" id="KW-0833">Ubl conjugation pathway</keyword>
<evidence type="ECO:0000256" key="4">
    <source>
        <dbReference type="ARBA" id="ARBA00022786"/>
    </source>
</evidence>
<comment type="pathway">
    <text evidence="2 5">Protein modification; protein ubiquitination.</text>
</comment>
<dbReference type="Gene3D" id="3.30.40.10">
    <property type="entry name" value="Zinc/RING finger domain, C3HC4 (zinc finger)"/>
    <property type="match status" value="1"/>
</dbReference>
<evidence type="ECO:0000256" key="3">
    <source>
        <dbReference type="ARBA" id="ARBA00022679"/>
    </source>
</evidence>
<dbReference type="PANTHER" id="PTHR22849">
    <property type="entry name" value="WDSAM1 PROTEIN"/>
    <property type="match status" value="1"/>
</dbReference>
<dbReference type="CDD" id="cd16664">
    <property type="entry name" value="RING-Ubox_PUB"/>
    <property type="match status" value="1"/>
</dbReference>
<reference evidence="7 8" key="1">
    <citation type="journal article" date="2017" name="Nature">
        <title>The Apostasia genome and the evolution of orchids.</title>
        <authorList>
            <person name="Zhang G.Q."/>
            <person name="Liu K.W."/>
            <person name="Li Z."/>
            <person name="Lohaus R."/>
            <person name="Hsiao Y.Y."/>
            <person name="Niu S.C."/>
            <person name="Wang J.Y."/>
            <person name="Lin Y.C."/>
            <person name="Xu Q."/>
            <person name="Chen L.J."/>
            <person name="Yoshida K."/>
            <person name="Fujiwara S."/>
            <person name="Wang Z.W."/>
            <person name="Zhang Y.Q."/>
            <person name="Mitsuda N."/>
            <person name="Wang M."/>
            <person name="Liu G.H."/>
            <person name="Pecoraro L."/>
            <person name="Huang H.X."/>
            <person name="Xiao X.J."/>
            <person name="Lin M."/>
            <person name="Wu X.Y."/>
            <person name="Wu W.L."/>
            <person name="Chen Y.Y."/>
            <person name="Chang S.B."/>
            <person name="Sakamoto S."/>
            <person name="Ohme-Takagi M."/>
            <person name="Yagi M."/>
            <person name="Zeng S.J."/>
            <person name="Shen C.Y."/>
            <person name="Yeh C.M."/>
            <person name="Luo Y.B."/>
            <person name="Tsai W.C."/>
            <person name="Van de Peer Y."/>
            <person name="Liu Z.J."/>
        </authorList>
    </citation>
    <scope>NUCLEOTIDE SEQUENCE [LARGE SCALE GENOMIC DNA]</scope>
    <source>
        <strain evidence="8">cv. Shenzhen</strain>
        <tissue evidence="7">Stem</tissue>
    </source>
</reference>
<protein>
    <recommendedName>
        <fullName evidence="5 6">U-box domain-containing protein</fullName>
        <ecNumber evidence="5">2.3.2.27</ecNumber>
    </recommendedName>
    <alternativeName>
        <fullName evidence="5">RING-type E3 ubiquitin transferase PUB</fullName>
    </alternativeName>
</protein>
<name>A0A2H9ZUP5_9ASPA</name>
<proteinExistence type="predicted"/>
<dbReference type="Pfam" id="PF25598">
    <property type="entry name" value="ARM_PUB"/>
    <property type="match status" value="1"/>
</dbReference>
<dbReference type="Proteomes" id="UP000236161">
    <property type="component" value="Unassembled WGS sequence"/>
</dbReference>
<dbReference type="SUPFAM" id="SSF48371">
    <property type="entry name" value="ARM repeat"/>
    <property type="match status" value="1"/>
</dbReference>
<dbReference type="InterPro" id="IPR045185">
    <property type="entry name" value="PUB22/23/24-like"/>
</dbReference>
<evidence type="ECO:0000313" key="7">
    <source>
        <dbReference type="EMBL" id="PKA47014.1"/>
    </source>
</evidence>
<accession>A0A2H9ZUP5</accession>
<gene>
    <name evidence="7" type="primary">PUB27</name>
    <name evidence="7" type="ORF">AXF42_Ash011688</name>
</gene>
<dbReference type="InterPro" id="IPR058678">
    <property type="entry name" value="ARM_PUB"/>
</dbReference>
<dbReference type="InterPro" id="IPR011989">
    <property type="entry name" value="ARM-like"/>
</dbReference>
<dbReference type="SUPFAM" id="SSF57850">
    <property type="entry name" value="RING/U-box"/>
    <property type="match status" value="1"/>
</dbReference>
<dbReference type="PANTHER" id="PTHR22849:SF163">
    <property type="entry name" value="U-BOX DOMAIN-CONTAINING PROTEIN"/>
    <property type="match status" value="1"/>
</dbReference>
<evidence type="ECO:0000256" key="1">
    <source>
        <dbReference type="ARBA" id="ARBA00000900"/>
    </source>
</evidence>
<dbReference type="Pfam" id="PF04564">
    <property type="entry name" value="U-box"/>
    <property type="match status" value="1"/>
</dbReference>
<keyword evidence="8" id="KW-1185">Reference proteome</keyword>
<dbReference type="GO" id="GO:0061630">
    <property type="term" value="F:ubiquitin protein ligase activity"/>
    <property type="evidence" value="ECO:0007669"/>
    <property type="project" value="UniProtKB-UniRule"/>
</dbReference>
<dbReference type="EMBL" id="KZ453612">
    <property type="protein sequence ID" value="PKA47014.1"/>
    <property type="molecule type" value="Genomic_DNA"/>
</dbReference>
<dbReference type="InterPro" id="IPR045210">
    <property type="entry name" value="RING-Ubox_PUB"/>
</dbReference>
<keyword evidence="3 5" id="KW-0808">Transferase</keyword>
<dbReference type="GO" id="GO:0016567">
    <property type="term" value="P:protein ubiquitination"/>
    <property type="evidence" value="ECO:0007669"/>
    <property type="project" value="UniProtKB-UniRule"/>
</dbReference>
<dbReference type="SMART" id="SM00504">
    <property type="entry name" value="Ubox"/>
    <property type="match status" value="1"/>
</dbReference>
<dbReference type="Gene3D" id="1.25.10.10">
    <property type="entry name" value="Leucine-rich Repeat Variant"/>
    <property type="match status" value="1"/>
</dbReference>
<sequence length="431" mass="46212">MRRNEERVQPMNLEVTVPTFFRCPISLDVMKSPVSLCTGVTYDRASIQRWLDSGNMTCPATMQPLPSTDLIPNLTLQRLIHLWSTSASADSHLITRHPAADLLRDLRSTPSPALSRLADFFLDADNDEFEKNSLIGAGGCATAVVAVLKQNAGQIEILEDSARVLAVILTEDCIEESNKKIATSAFFSDLDGSVSPLFLLLKEGKTLGSRIDAARILNAILSSIQSSDSDARASIAEKSELIPELIRLIGPLDDGFGKEKMDRTAIEVGLACLVGICGVRRARVWMAKNGIVPAATKVLAADVAVAPAASAEKALKLLEAASGTSEGRSAICASANECLGAVLGRMMKVGREGTESAVVVLWSVCHLFRDRRAVEAVAEANGGVTKILLLMQSNCSPAVRQMSGDLLKIFRVNSKSCLAGYDTNTTHIMPF</sequence>
<dbReference type="OrthoDB" id="10064100at2759"/>
<dbReference type="EC" id="2.3.2.27" evidence="5"/>
<dbReference type="AlphaFoldDB" id="A0A2H9ZUP5"/>
<evidence type="ECO:0000256" key="2">
    <source>
        <dbReference type="ARBA" id="ARBA00004906"/>
    </source>
</evidence>
<organism evidence="7 8">
    <name type="scientific">Apostasia shenzhenica</name>
    <dbReference type="NCBI Taxonomy" id="1088818"/>
    <lineage>
        <taxon>Eukaryota</taxon>
        <taxon>Viridiplantae</taxon>
        <taxon>Streptophyta</taxon>
        <taxon>Embryophyta</taxon>
        <taxon>Tracheophyta</taxon>
        <taxon>Spermatophyta</taxon>
        <taxon>Magnoliopsida</taxon>
        <taxon>Liliopsida</taxon>
        <taxon>Asparagales</taxon>
        <taxon>Orchidaceae</taxon>
        <taxon>Apostasioideae</taxon>
        <taxon>Apostasia</taxon>
    </lineage>
</organism>
<dbReference type="InterPro" id="IPR003613">
    <property type="entry name" value="Ubox_domain"/>
</dbReference>
<evidence type="ECO:0000313" key="8">
    <source>
        <dbReference type="Proteomes" id="UP000236161"/>
    </source>
</evidence>
<dbReference type="InterPro" id="IPR016024">
    <property type="entry name" value="ARM-type_fold"/>
</dbReference>
<dbReference type="STRING" id="1088818.A0A2H9ZUP5"/>
<comment type="function">
    <text evidence="5">Functions as an E3 ubiquitin ligase.</text>
</comment>
<evidence type="ECO:0000256" key="5">
    <source>
        <dbReference type="RuleBase" id="RU369093"/>
    </source>
</evidence>
<feature type="domain" description="U-box" evidence="6">
    <location>
        <begin position="16"/>
        <end position="90"/>
    </location>
</feature>
<dbReference type="UniPathway" id="UPA00143"/>
<dbReference type="InterPro" id="IPR013083">
    <property type="entry name" value="Znf_RING/FYVE/PHD"/>
</dbReference>
<dbReference type="PROSITE" id="PS51698">
    <property type="entry name" value="U_BOX"/>
    <property type="match status" value="1"/>
</dbReference>
<dbReference type="FunFam" id="3.30.40.10:FF:000442">
    <property type="entry name" value="RING-type E3 ubiquitin transferase"/>
    <property type="match status" value="1"/>
</dbReference>